<evidence type="ECO:0000259" key="6">
    <source>
        <dbReference type="PROSITE" id="PS51444"/>
    </source>
</evidence>
<evidence type="ECO:0008006" key="9">
    <source>
        <dbReference type="Google" id="ProtNLM"/>
    </source>
</evidence>
<dbReference type="Gene3D" id="1.25.10.10">
    <property type="entry name" value="Leucine-rich Repeat Variant"/>
    <property type="match status" value="1"/>
</dbReference>
<feature type="coiled-coil region" evidence="3">
    <location>
        <begin position="1107"/>
        <end position="1134"/>
    </location>
</feature>
<dbReference type="InterPro" id="IPR051661">
    <property type="entry name" value="Actin_filament_regulator"/>
</dbReference>
<feature type="compositionally biased region" description="Pro residues" evidence="4">
    <location>
        <begin position="723"/>
        <end position="740"/>
    </location>
</feature>
<evidence type="ECO:0000256" key="3">
    <source>
        <dbReference type="SAM" id="Coils"/>
    </source>
</evidence>
<dbReference type="GO" id="GO:0005522">
    <property type="term" value="F:profilin binding"/>
    <property type="evidence" value="ECO:0007669"/>
    <property type="project" value="UniProtKB-ARBA"/>
</dbReference>
<dbReference type="PANTHER" id="PTHR47102:SF1">
    <property type="entry name" value="BNI1-RELATED PROTEIN 1"/>
    <property type="match status" value="1"/>
</dbReference>
<dbReference type="Gene3D" id="1.20.58.2220">
    <property type="entry name" value="Formin, FH2 domain"/>
    <property type="match status" value="1"/>
</dbReference>
<dbReference type="GO" id="GO:0051016">
    <property type="term" value="P:barbed-end actin filament capping"/>
    <property type="evidence" value="ECO:0007669"/>
    <property type="project" value="UniProtKB-ARBA"/>
</dbReference>
<dbReference type="InterPro" id="IPR042201">
    <property type="entry name" value="FH2_Formin_sf"/>
</dbReference>
<dbReference type="GO" id="GO:0005737">
    <property type="term" value="C:cytoplasm"/>
    <property type="evidence" value="ECO:0007669"/>
    <property type="project" value="UniProtKB-ARBA"/>
</dbReference>
<dbReference type="GO" id="GO:0005935">
    <property type="term" value="C:cellular bud neck"/>
    <property type="evidence" value="ECO:0007669"/>
    <property type="project" value="UniProtKB-ARBA"/>
</dbReference>
<dbReference type="Pfam" id="PF02181">
    <property type="entry name" value="FH2"/>
    <property type="match status" value="1"/>
</dbReference>
<dbReference type="GO" id="GO:0045010">
    <property type="term" value="P:actin nucleation"/>
    <property type="evidence" value="ECO:0007669"/>
    <property type="project" value="UniProtKB-ARBA"/>
</dbReference>
<name>A0A7H9I077_9SACH</name>
<dbReference type="InterPro" id="IPR011989">
    <property type="entry name" value="ARM-like"/>
</dbReference>
<organism evidence="7 8">
    <name type="scientific">Torulaspora globosa</name>
    <dbReference type="NCBI Taxonomy" id="48254"/>
    <lineage>
        <taxon>Eukaryota</taxon>
        <taxon>Fungi</taxon>
        <taxon>Dikarya</taxon>
        <taxon>Ascomycota</taxon>
        <taxon>Saccharomycotina</taxon>
        <taxon>Saccharomycetes</taxon>
        <taxon>Saccharomycetales</taxon>
        <taxon>Saccharomycetaceae</taxon>
        <taxon>Torulaspora</taxon>
    </lineage>
</organism>
<feature type="domain" description="GBD/FH3" evidence="5">
    <location>
        <begin position="90"/>
        <end position="459"/>
    </location>
</feature>
<comment type="similarity">
    <text evidence="2">Belongs to the formin homology family. BNI1 subfamily.</text>
</comment>
<dbReference type="AlphaFoldDB" id="A0A7H9I077"/>
<dbReference type="SUPFAM" id="SSF101447">
    <property type="entry name" value="Formin homology 2 domain (FH2 domain)"/>
    <property type="match status" value="1"/>
</dbReference>
<evidence type="ECO:0000259" key="5">
    <source>
        <dbReference type="PROSITE" id="PS51232"/>
    </source>
</evidence>
<feature type="region of interest" description="Disordered" evidence="4">
    <location>
        <begin position="616"/>
        <end position="641"/>
    </location>
</feature>
<accession>A0A7H9I077</accession>
<evidence type="ECO:0000256" key="1">
    <source>
        <dbReference type="ARBA" id="ARBA00023054"/>
    </source>
</evidence>
<proteinExistence type="inferred from homology"/>
<dbReference type="Proteomes" id="UP000510647">
    <property type="component" value="Chromosome 8"/>
</dbReference>
<feature type="region of interest" description="Disordered" evidence="4">
    <location>
        <begin position="656"/>
        <end position="680"/>
    </location>
</feature>
<gene>
    <name evidence="7" type="ORF">HG537_0H00270</name>
</gene>
<dbReference type="GO" id="GO:0031267">
    <property type="term" value="F:small GTPase binding"/>
    <property type="evidence" value="ECO:0007669"/>
    <property type="project" value="InterPro"/>
</dbReference>
<dbReference type="FunFam" id="1.20.58.2220:FF:000006">
    <property type="entry name" value="Cytokinesis protein sepA"/>
    <property type="match status" value="1"/>
</dbReference>
<evidence type="ECO:0000313" key="7">
    <source>
        <dbReference type="EMBL" id="QLQ82265.1"/>
    </source>
</evidence>
<dbReference type="PANTHER" id="PTHR47102">
    <property type="entry name" value="PROTEIN BNI1"/>
    <property type="match status" value="1"/>
</dbReference>
<dbReference type="PROSITE" id="PS51232">
    <property type="entry name" value="GBD_FH3"/>
    <property type="match status" value="1"/>
</dbReference>
<keyword evidence="8" id="KW-1185">Reference proteome</keyword>
<dbReference type="SMART" id="SM00498">
    <property type="entry name" value="FH2"/>
    <property type="match status" value="1"/>
</dbReference>
<evidence type="ECO:0000256" key="2">
    <source>
        <dbReference type="ARBA" id="ARBA00037935"/>
    </source>
</evidence>
<dbReference type="GO" id="GO:0003779">
    <property type="term" value="F:actin binding"/>
    <property type="evidence" value="ECO:0007669"/>
    <property type="project" value="InterPro"/>
</dbReference>
<dbReference type="GO" id="GO:0071474">
    <property type="term" value="P:cellular hyperosmotic response"/>
    <property type="evidence" value="ECO:0007669"/>
    <property type="project" value="UniProtKB-ARBA"/>
</dbReference>
<dbReference type="InterPro" id="IPR014768">
    <property type="entry name" value="GBD/FH3_dom"/>
</dbReference>
<dbReference type="GO" id="GO:1903475">
    <property type="term" value="P:mitotic actomyosin contractile ring assembly"/>
    <property type="evidence" value="ECO:0007669"/>
    <property type="project" value="UniProtKB-ARBA"/>
</dbReference>
<protein>
    <recommendedName>
        <fullName evidence="9">FH2 domain-containing protein</fullName>
    </recommendedName>
</protein>
<evidence type="ECO:0000313" key="8">
    <source>
        <dbReference type="Proteomes" id="UP000510647"/>
    </source>
</evidence>
<dbReference type="SUPFAM" id="SSF48371">
    <property type="entry name" value="ARM repeat"/>
    <property type="match status" value="1"/>
</dbReference>
<dbReference type="SMART" id="SM01140">
    <property type="entry name" value="Drf_GBD"/>
    <property type="match status" value="1"/>
</dbReference>
<dbReference type="InterPro" id="IPR016024">
    <property type="entry name" value="ARM-type_fold"/>
</dbReference>
<dbReference type="Gene3D" id="6.10.30.50">
    <property type="match status" value="1"/>
</dbReference>
<dbReference type="GO" id="GO:0070649">
    <property type="term" value="P:formin-nucleated actin cable assembly"/>
    <property type="evidence" value="ECO:0007669"/>
    <property type="project" value="UniProtKB-ARBA"/>
</dbReference>
<sequence length="1275" mass="145791">MMRGYGGERWVDPYDYKRRSRSLGNDGGLDVRSSAVAAADEEAGDEETVELINRGLSLAGRGLTGDGSVSRLLGKNYSTSEIEGRRFDPRNPPADGSVEEEFELLLQDKKYFWGEARKNLPNFSREKKWSLICSFRAKESSNCSNDSLTAPLLRNQLLQDLDRSLRAPGNRSKNLHQLEKALRQSSFAQAFLAQDGIKTLFHCSSAIETDDQYVYLRCFKTLMNYDQARFEILNFPALISYFCGLVVDEITRLSCKLASAEILLLLTYVDQKQGYQKVLKGLHGQIKEWFECLQRILTAESPDHNEPFYARIKAEKNRNNFVLTSMFLINSIGQALRVKGQKVKFIRSLKENKIHHCFHLMKQLETSDIDKQIEMYVELERKILESCFPKGQLEDSVYEPALQQLINITKGTPIEQDLSCLIDSFNQIVGSRTTAESIKIFKSLRSILDYLIDNFCTNVPSQPATLVQESINKFLDKLESDEVARRAMNEMTELENTIISLRKQLNELKELKDTSKEKLAKELKYAKTINETKDTEILELSKKLEETKELRKKDEIKLEHARRSSDSIKGNSHSVFENLKTRAQLNKTKPKRVRSMLKSQRLESLSSYIKTSAEAESIDNPYNKGKPPDESGKVSDSSFSTSFEDSFLHSDAVGTARKVSPGSEGESPNQLSKKRVRLGKPVDEVVMSRRPQVGAAPENIDIASSTISSIENNKLAASAQVPSPLPSSPVPPPPPPPPLPEAFGKASREQAGLCHETISSGNIPPPPPLPAGFLQSNLSKPQTKEFMKQIHWEKLDEISETLWEDQEQKDQTFKELEKGGIFSQIESCFKIKERAVKPFEKVDIAEKSNTKTFLPRDLAQQFGINLHMFSQYSPDEFVLKVLKCDAEILQNSTALEFFTREDLVKIPSSLHKLFGPYSSDYLHDHKPEKDPSELDRPDRIFLDLCYNLRTYWYERSICLLTLTTYERDYYDLVYRLQKIDDVIQRLKHGVRFKNFLYIVVEIGNYMNKRPAQGIRLSSLNKLAFVKSSSNKSVSFLHFIERLIRMKYPDLYGFTEELSKVEDLGKISLDHLEQECSDFRTKIDTVVSIIKEGKLSDPSTLHPEDLVVKKLTYKANRAQKKADLLQDQLKLITNDLSKLMRYYGEDYEKPEAKDIFFQNLIEFSQTFKKCAKENAEREECERVYEQRKIMIETRQRSISNNNAKSQDEEDAVDILLAKLRGVEKNSALVRRRRSTKYFDISSQGKDTSQKPRPIPAGTNAVLLERTHAMLEDIHNI</sequence>
<keyword evidence="1 3" id="KW-0175">Coiled coil</keyword>
<feature type="domain" description="FH2" evidence="6">
    <location>
        <begin position="777"/>
        <end position="1192"/>
    </location>
</feature>
<dbReference type="GO" id="GO:0043332">
    <property type="term" value="C:mating projection tip"/>
    <property type="evidence" value="ECO:0007669"/>
    <property type="project" value="TreeGrafter"/>
</dbReference>
<feature type="region of interest" description="Disordered" evidence="4">
    <location>
        <begin position="558"/>
        <end position="600"/>
    </location>
</feature>
<dbReference type="InterPro" id="IPR015425">
    <property type="entry name" value="FH2_Formin"/>
</dbReference>
<dbReference type="GO" id="GO:0032153">
    <property type="term" value="C:cell division site"/>
    <property type="evidence" value="ECO:0007669"/>
    <property type="project" value="TreeGrafter"/>
</dbReference>
<dbReference type="EMBL" id="CP059274">
    <property type="protein sequence ID" value="QLQ82265.1"/>
    <property type="molecule type" value="Genomic_DNA"/>
</dbReference>
<feature type="compositionally biased region" description="Polar residues" evidence="4">
    <location>
        <begin position="567"/>
        <end position="587"/>
    </location>
</feature>
<feature type="region of interest" description="Disordered" evidence="4">
    <location>
        <begin position="716"/>
        <end position="744"/>
    </location>
</feature>
<dbReference type="InterPro" id="IPR010473">
    <property type="entry name" value="GTPase-bd"/>
</dbReference>
<evidence type="ECO:0000256" key="4">
    <source>
        <dbReference type="SAM" id="MobiDB-lite"/>
    </source>
</evidence>
<dbReference type="OrthoDB" id="1104827at2759"/>
<dbReference type="PROSITE" id="PS51444">
    <property type="entry name" value="FH2"/>
    <property type="match status" value="1"/>
</dbReference>
<reference evidence="7 8" key="1">
    <citation type="submission" date="2020-06" db="EMBL/GenBank/DDBJ databases">
        <title>The yeast mating-type switching endonuclease HO is a domesticated member of an unorthodox homing genetic element family.</title>
        <authorList>
            <person name="Coughlan A.Y."/>
            <person name="Lombardi L."/>
            <person name="Braun-Galleani S."/>
            <person name="Martos A.R."/>
            <person name="Galeote V."/>
            <person name="Bigey F."/>
            <person name="Dequin S."/>
            <person name="Byrne K.P."/>
            <person name="Wolfe K.H."/>
        </authorList>
    </citation>
    <scope>NUCLEOTIDE SEQUENCE [LARGE SCALE GENOMIC DNA]</scope>
    <source>
        <strain evidence="7 8">CBS2947</strain>
    </source>
</reference>